<evidence type="ECO:0000256" key="2">
    <source>
        <dbReference type="ARBA" id="ARBA00023125"/>
    </source>
</evidence>
<dbReference type="Gene3D" id="1.10.10.60">
    <property type="entry name" value="Homeodomain-like"/>
    <property type="match status" value="2"/>
</dbReference>
<dbReference type="Pfam" id="PF12833">
    <property type="entry name" value="HTH_18"/>
    <property type="match status" value="1"/>
</dbReference>
<dbReference type="GO" id="GO:0003700">
    <property type="term" value="F:DNA-binding transcription factor activity"/>
    <property type="evidence" value="ECO:0007669"/>
    <property type="project" value="InterPro"/>
</dbReference>
<dbReference type="EMBL" id="LQPE01000027">
    <property type="protein sequence ID" value="ORW09031.1"/>
    <property type="molecule type" value="Genomic_DNA"/>
</dbReference>
<sequence>MSLLVVVAPHTAIATSVAIARDLLWMACRERSAADRDRVVTATTDGGPVECGGAVTISADCALADLGDCALVWVAGFWQPPERAIEQNTALLAWLTRQHESGAIIAGHGPATMLLAAAGLLDHGAATTYARQADDFARRYPNVDLRPSRAITEAAGTYCAVGINSGCDLLVTVIARLYGGEIAARVAASALVDIQRTYRIATVAFDGQKYHRDHDVLEMQRLLETRYHQPLTVATLADRFHMSPRTLTRRFKAATGELPSQYLQRVRVEAAKDLLRNDNTTITDIASQVGYADVGAFSHVFAKHAGFRPGEFRQATSTTPLNR</sequence>
<dbReference type="InterPro" id="IPR009057">
    <property type="entry name" value="Homeodomain-like_sf"/>
</dbReference>
<dbReference type="Gene3D" id="3.40.50.880">
    <property type="match status" value="1"/>
</dbReference>
<keyword evidence="2" id="KW-0238">DNA-binding</keyword>
<dbReference type="SMART" id="SM00342">
    <property type="entry name" value="HTH_ARAC"/>
    <property type="match status" value="1"/>
</dbReference>
<proteinExistence type="predicted"/>
<dbReference type="PANTHER" id="PTHR43280:SF2">
    <property type="entry name" value="HTH-TYPE TRANSCRIPTIONAL REGULATOR EXSA"/>
    <property type="match status" value="1"/>
</dbReference>
<dbReference type="Proteomes" id="UP000193487">
    <property type="component" value="Unassembled WGS sequence"/>
</dbReference>
<dbReference type="InterPro" id="IPR020449">
    <property type="entry name" value="Tscrpt_reg_AraC-type_HTH"/>
</dbReference>
<protein>
    <recommendedName>
        <fullName evidence="4">HTH araC/xylS-type domain-containing protein</fullName>
    </recommendedName>
</protein>
<dbReference type="PANTHER" id="PTHR43280">
    <property type="entry name" value="ARAC-FAMILY TRANSCRIPTIONAL REGULATOR"/>
    <property type="match status" value="1"/>
</dbReference>
<name>A0A1X1YDB9_9MYCO</name>
<keyword evidence="1" id="KW-0805">Transcription regulation</keyword>
<dbReference type="SUPFAM" id="SSF46689">
    <property type="entry name" value="Homeodomain-like"/>
    <property type="match status" value="2"/>
</dbReference>
<comment type="caution">
    <text evidence="5">The sequence shown here is derived from an EMBL/GenBank/DDBJ whole genome shotgun (WGS) entry which is preliminary data.</text>
</comment>
<reference evidence="5 6" key="1">
    <citation type="submission" date="2016-01" db="EMBL/GenBank/DDBJ databases">
        <title>The new phylogeny of the genus Mycobacterium.</title>
        <authorList>
            <person name="Tarcisio F."/>
            <person name="Conor M."/>
            <person name="Antonella G."/>
            <person name="Elisabetta G."/>
            <person name="Giulia F.S."/>
            <person name="Sara T."/>
            <person name="Anna F."/>
            <person name="Clotilde B."/>
            <person name="Roberto B."/>
            <person name="Veronica D.S."/>
            <person name="Fabio R."/>
            <person name="Monica P."/>
            <person name="Olivier J."/>
            <person name="Enrico T."/>
            <person name="Nicola S."/>
        </authorList>
    </citation>
    <scope>NUCLEOTIDE SEQUENCE [LARGE SCALE GENOMIC DNA]</scope>
    <source>
        <strain evidence="5 6">DSM 45166</strain>
    </source>
</reference>
<dbReference type="SUPFAM" id="SSF52317">
    <property type="entry name" value="Class I glutamine amidotransferase-like"/>
    <property type="match status" value="1"/>
</dbReference>
<evidence type="ECO:0000313" key="6">
    <source>
        <dbReference type="Proteomes" id="UP000193487"/>
    </source>
</evidence>
<dbReference type="GO" id="GO:0043565">
    <property type="term" value="F:sequence-specific DNA binding"/>
    <property type="evidence" value="ECO:0007669"/>
    <property type="project" value="InterPro"/>
</dbReference>
<dbReference type="AlphaFoldDB" id="A0A1X1YDB9"/>
<accession>A0A1X1YDB9</accession>
<keyword evidence="3" id="KW-0804">Transcription</keyword>
<organism evidence="5 6">
    <name type="scientific">Mycobacterium kyorinense</name>
    <dbReference type="NCBI Taxonomy" id="487514"/>
    <lineage>
        <taxon>Bacteria</taxon>
        <taxon>Bacillati</taxon>
        <taxon>Actinomycetota</taxon>
        <taxon>Actinomycetes</taxon>
        <taxon>Mycobacteriales</taxon>
        <taxon>Mycobacteriaceae</taxon>
        <taxon>Mycobacterium</taxon>
    </lineage>
</organism>
<evidence type="ECO:0000256" key="1">
    <source>
        <dbReference type="ARBA" id="ARBA00023015"/>
    </source>
</evidence>
<evidence type="ECO:0000259" key="4">
    <source>
        <dbReference type="PROSITE" id="PS01124"/>
    </source>
</evidence>
<dbReference type="InterPro" id="IPR018060">
    <property type="entry name" value="HTH_AraC"/>
</dbReference>
<dbReference type="RefSeq" id="WP_052425660.1">
    <property type="nucleotide sequence ID" value="NZ_BBKA01000089.1"/>
</dbReference>
<dbReference type="PRINTS" id="PR00032">
    <property type="entry name" value="HTHARAC"/>
</dbReference>
<gene>
    <name evidence="5" type="ORF">AWC14_22220</name>
</gene>
<dbReference type="PROSITE" id="PS01124">
    <property type="entry name" value="HTH_ARAC_FAMILY_2"/>
    <property type="match status" value="1"/>
</dbReference>
<evidence type="ECO:0000256" key="3">
    <source>
        <dbReference type="ARBA" id="ARBA00023163"/>
    </source>
</evidence>
<dbReference type="InterPro" id="IPR029062">
    <property type="entry name" value="Class_I_gatase-like"/>
</dbReference>
<dbReference type="OrthoDB" id="3992151at2"/>
<keyword evidence="6" id="KW-1185">Reference proteome</keyword>
<evidence type="ECO:0000313" key="5">
    <source>
        <dbReference type="EMBL" id="ORW09031.1"/>
    </source>
</evidence>
<feature type="domain" description="HTH araC/xylS-type" evidence="4">
    <location>
        <begin position="217"/>
        <end position="315"/>
    </location>
</feature>